<protein>
    <recommendedName>
        <fullName evidence="6">Transcriptional activator HAP2</fullName>
    </recommendedName>
</protein>
<dbReference type="SMART" id="SM00521">
    <property type="entry name" value="CBF"/>
    <property type="match status" value="1"/>
</dbReference>
<keyword evidence="4 6" id="KW-0804">Transcription</keyword>
<keyword evidence="2 6" id="KW-0805">Transcription regulation</keyword>
<evidence type="ECO:0000256" key="4">
    <source>
        <dbReference type="ARBA" id="ARBA00023163"/>
    </source>
</evidence>
<evidence type="ECO:0000313" key="7">
    <source>
        <dbReference type="EMBL" id="EPR80023.1"/>
    </source>
</evidence>
<dbReference type="InterPro" id="IPR001289">
    <property type="entry name" value="NFYA"/>
</dbReference>
<gene>
    <name evidence="7" type="ORF">SLOPH_187</name>
</gene>
<evidence type="ECO:0000313" key="8">
    <source>
        <dbReference type="Proteomes" id="UP000014978"/>
    </source>
</evidence>
<evidence type="ECO:0000256" key="3">
    <source>
        <dbReference type="ARBA" id="ARBA00023125"/>
    </source>
</evidence>
<keyword evidence="8" id="KW-1185">Reference proteome</keyword>
<dbReference type="HOGENOM" id="CLU_2015248_0_0_1"/>
<dbReference type="AlphaFoldDB" id="S7XVV9"/>
<proteinExistence type="inferred from homology"/>
<organism evidence="7 8">
    <name type="scientific">Spraguea lophii (strain 42_110)</name>
    <name type="common">Microsporidian parasite</name>
    <dbReference type="NCBI Taxonomy" id="1358809"/>
    <lineage>
        <taxon>Eukaryota</taxon>
        <taxon>Fungi</taxon>
        <taxon>Fungi incertae sedis</taxon>
        <taxon>Microsporidia</taxon>
        <taxon>Spragueidae</taxon>
        <taxon>Spraguea</taxon>
    </lineage>
</organism>
<evidence type="ECO:0000256" key="1">
    <source>
        <dbReference type="ARBA" id="ARBA00004123"/>
    </source>
</evidence>
<dbReference type="STRING" id="1358809.S7XVV9"/>
<dbReference type="Proteomes" id="UP000014978">
    <property type="component" value="Unassembled WGS sequence"/>
</dbReference>
<name>S7XVV9_SPRLO</name>
<evidence type="ECO:0000256" key="5">
    <source>
        <dbReference type="ARBA" id="ARBA00023242"/>
    </source>
</evidence>
<dbReference type="GO" id="GO:0003677">
    <property type="term" value="F:DNA binding"/>
    <property type="evidence" value="ECO:0007669"/>
    <property type="project" value="UniProtKB-KW"/>
</dbReference>
<dbReference type="GO" id="GO:0005634">
    <property type="term" value="C:nucleus"/>
    <property type="evidence" value="ECO:0007669"/>
    <property type="project" value="UniProtKB-SubCell"/>
</dbReference>
<comment type="subunit">
    <text evidence="6">Heterotrimer.</text>
</comment>
<comment type="function">
    <text evidence="6">Component of the sequence-specific heterotrimeric transcription factor (NF-Y) which specifically recognizes a 5'-CCAAT-3' box motif found in the promoters of its target genes.</text>
</comment>
<dbReference type="Pfam" id="PF02045">
    <property type="entry name" value="CBFB_NFYA"/>
    <property type="match status" value="1"/>
</dbReference>
<sequence length="118" mass="14436">MILLFYHMEKKHIDRYGNPLGTPPLYKDLYNYPIMYEDKEFKYEENELPLFVNVNQYGSIKKRKARRDFLDMTMKKNHNCYLHESRHKHAMNRLRAPSGRFLTKEETEALKKKEETYK</sequence>
<keyword evidence="3 6" id="KW-0238">DNA-binding</keyword>
<dbReference type="EMBL" id="ATCN01000037">
    <property type="protein sequence ID" value="EPR80023.1"/>
    <property type="molecule type" value="Genomic_DNA"/>
</dbReference>
<accession>S7XVV9</accession>
<dbReference type="GO" id="GO:0003700">
    <property type="term" value="F:DNA-binding transcription factor activity"/>
    <property type="evidence" value="ECO:0007669"/>
    <property type="project" value="UniProtKB-UniRule"/>
</dbReference>
<dbReference type="VEuPathDB" id="MicrosporidiaDB:SLOPH_187"/>
<keyword evidence="5 6" id="KW-0539">Nucleus</keyword>
<comment type="caution">
    <text evidence="7">The sequence shown here is derived from an EMBL/GenBank/DDBJ whole genome shotgun (WGS) entry which is preliminary data.</text>
</comment>
<dbReference type="InParanoid" id="S7XVV9"/>
<comment type="subcellular location">
    <subcellularLocation>
        <location evidence="1 6">Nucleus</location>
    </subcellularLocation>
</comment>
<evidence type="ECO:0000256" key="2">
    <source>
        <dbReference type="ARBA" id="ARBA00023015"/>
    </source>
</evidence>
<reference evidence="8" key="1">
    <citation type="journal article" date="2013" name="PLoS Genet.">
        <title>The genome of Spraguea lophii and the basis of host-microsporidian interactions.</title>
        <authorList>
            <person name="Campbell S.E."/>
            <person name="Williams T.A."/>
            <person name="Yousuf A."/>
            <person name="Soanes D.M."/>
            <person name="Paszkiewicz K.H."/>
            <person name="Williams B.A.P."/>
        </authorList>
    </citation>
    <scope>NUCLEOTIDE SEQUENCE [LARGE SCALE GENOMIC DNA]</scope>
    <source>
        <strain evidence="8">42_110</strain>
    </source>
</reference>
<dbReference type="Gene3D" id="6.10.250.2430">
    <property type="match status" value="1"/>
</dbReference>
<dbReference type="PANTHER" id="PTHR12632">
    <property type="entry name" value="TRANSCRIPTION FACTOR NF-Y ALPHA-RELATED"/>
    <property type="match status" value="1"/>
</dbReference>
<dbReference type="PROSITE" id="PS51152">
    <property type="entry name" value="NFYA_HAP2_2"/>
    <property type="match status" value="1"/>
</dbReference>
<comment type="similarity">
    <text evidence="6">Belongs to the NFYA/HAP2 subunit family.</text>
</comment>
<dbReference type="OrthoDB" id="1097733at2759"/>
<evidence type="ECO:0000256" key="6">
    <source>
        <dbReference type="RuleBase" id="RU367155"/>
    </source>
</evidence>